<dbReference type="InterPro" id="IPR036162">
    <property type="entry name" value="Resolvase-like_N_sf"/>
</dbReference>
<dbReference type="PROSITE" id="PS51737">
    <property type="entry name" value="RECOMBINASE_DNA_BIND"/>
    <property type="match status" value="1"/>
</dbReference>
<protein>
    <submittedName>
        <fullName evidence="4">Recombinase family protein</fullName>
    </submittedName>
</protein>
<dbReference type="Pfam" id="PF07508">
    <property type="entry name" value="Recombinase"/>
    <property type="match status" value="1"/>
</dbReference>
<proteinExistence type="predicted"/>
<dbReference type="CDD" id="cd03768">
    <property type="entry name" value="SR_ResInv"/>
    <property type="match status" value="1"/>
</dbReference>
<dbReference type="PROSITE" id="PS51736">
    <property type="entry name" value="RECOMBINASES_3"/>
    <property type="match status" value="1"/>
</dbReference>
<dbReference type="PANTHER" id="PTHR30461:SF23">
    <property type="entry name" value="DNA RECOMBINASE-RELATED"/>
    <property type="match status" value="1"/>
</dbReference>
<dbReference type="EMBL" id="JAFREP010000008">
    <property type="protein sequence ID" value="MBO1318941.1"/>
    <property type="molecule type" value="Genomic_DNA"/>
</dbReference>
<dbReference type="Pfam" id="PF13408">
    <property type="entry name" value="Zn_ribbon_recom"/>
    <property type="match status" value="1"/>
</dbReference>
<dbReference type="SUPFAM" id="SSF53041">
    <property type="entry name" value="Resolvase-like"/>
    <property type="match status" value="1"/>
</dbReference>
<dbReference type="PANTHER" id="PTHR30461">
    <property type="entry name" value="DNA-INVERTASE FROM LAMBDOID PROPHAGE"/>
    <property type="match status" value="1"/>
</dbReference>
<reference evidence="4" key="1">
    <citation type="submission" date="2021-03" db="EMBL/GenBank/DDBJ databases">
        <authorList>
            <person name="Wang G."/>
        </authorList>
    </citation>
    <scope>NUCLEOTIDE SEQUENCE</scope>
    <source>
        <strain evidence="4">KCTC 12899</strain>
    </source>
</reference>
<dbReference type="GO" id="GO:0003677">
    <property type="term" value="F:DNA binding"/>
    <property type="evidence" value="ECO:0007669"/>
    <property type="project" value="InterPro"/>
</dbReference>
<dbReference type="InterPro" id="IPR050639">
    <property type="entry name" value="SSR_resolvase"/>
</dbReference>
<dbReference type="Gene3D" id="3.40.50.1390">
    <property type="entry name" value="Resolvase, N-terminal catalytic domain"/>
    <property type="match status" value="1"/>
</dbReference>
<feature type="domain" description="Resolvase/invertase-type recombinase catalytic" evidence="2">
    <location>
        <begin position="18"/>
        <end position="170"/>
    </location>
</feature>
<keyword evidence="1" id="KW-0175">Coiled coil</keyword>
<gene>
    <name evidence="4" type="ORF">J3U88_10760</name>
</gene>
<dbReference type="InterPro" id="IPR006119">
    <property type="entry name" value="Resolv_N"/>
</dbReference>
<evidence type="ECO:0000313" key="4">
    <source>
        <dbReference type="EMBL" id="MBO1318941.1"/>
    </source>
</evidence>
<dbReference type="Gene3D" id="3.90.1750.20">
    <property type="entry name" value="Putative Large Serine Recombinase, Chain B, Domain 2"/>
    <property type="match status" value="1"/>
</dbReference>
<dbReference type="InterPro" id="IPR025827">
    <property type="entry name" value="Zn_ribbon_recom_dom"/>
</dbReference>
<feature type="domain" description="Recombinase" evidence="3">
    <location>
        <begin position="178"/>
        <end position="294"/>
    </location>
</feature>
<accession>A0A8J7QDA4</accession>
<evidence type="ECO:0000313" key="5">
    <source>
        <dbReference type="Proteomes" id="UP000664417"/>
    </source>
</evidence>
<dbReference type="SMART" id="SM00857">
    <property type="entry name" value="Resolvase"/>
    <property type="match status" value="1"/>
</dbReference>
<evidence type="ECO:0000259" key="3">
    <source>
        <dbReference type="PROSITE" id="PS51737"/>
    </source>
</evidence>
<sequence>MTKARKHTNATVEFKPFRVAIYTRKSTAKGLDKQDNTLQFQREACTDFVKSKRGSGWTVEPTEYNDGGFTGANTDRPALQQLLGDAKAGKFEAIAVYKVDRISRSVRDLVSLVEEFQILGIEFVSVSQSFDTSTPIGRLLLNILGSFGQFERETIVERVRDKIDAARRKGKYVGGAPILGYDISPHKKGLVINEAEAEAVRDIFERYLKLKSVAALLETLQARGFRTKQWTTKTGKTIGGQPVNRKYLIKMLRNPIYCGQIAYQGETFEGEQEGIISLELFERVQATLNCTKHVDKITSRTQRDSILRELLTCEFSGRAMGFTHTAKAGRKYFYYVCREHHQLGRCRCKGSRIAESRIEQEVIAELRAMAIDKPQLRQLVERFQADRQKVEQALTQQLDQLKAERVKLLRDCGKPGEESARDLARLETVNAEIENGRLVIDQLPPHPSFAQVRATLKPFGPLWDVMPLADRLRTLHALVGRVDYNNTKSKHGSFRIFFRLSHFLSPNGSKPLPPTVSERLVPGEKRLVGEHTAPDELRLWELEKKVKKGRVPRISRLMNCAVLLDHKIKSGEYSNQAEVARRFQVSEMRVSHLFKMLLLAPDIAEEIMFLPLVERGPDPIKERMIRPMLNECRWPEQRKMWDNLKKIQKSY</sequence>
<dbReference type="InterPro" id="IPR011109">
    <property type="entry name" value="DNA_bind_recombinase_dom"/>
</dbReference>
<organism evidence="4 5">
    <name type="scientific">Acanthopleuribacter pedis</name>
    <dbReference type="NCBI Taxonomy" id="442870"/>
    <lineage>
        <taxon>Bacteria</taxon>
        <taxon>Pseudomonadati</taxon>
        <taxon>Acidobacteriota</taxon>
        <taxon>Holophagae</taxon>
        <taxon>Acanthopleuribacterales</taxon>
        <taxon>Acanthopleuribacteraceae</taxon>
        <taxon>Acanthopleuribacter</taxon>
    </lineage>
</organism>
<dbReference type="GO" id="GO:0000150">
    <property type="term" value="F:DNA strand exchange activity"/>
    <property type="evidence" value="ECO:0007669"/>
    <property type="project" value="InterPro"/>
</dbReference>
<dbReference type="AlphaFoldDB" id="A0A8J7QDA4"/>
<evidence type="ECO:0000259" key="2">
    <source>
        <dbReference type="PROSITE" id="PS51736"/>
    </source>
</evidence>
<comment type="caution">
    <text evidence="4">The sequence shown here is derived from an EMBL/GenBank/DDBJ whole genome shotgun (WGS) entry which is preliminary data.</text>
</comment>
<dbReference type="InterPro" id="IPR038109">
    <property type="entry name" value="DNA_bind_recomb_sf"/>
</dbReference>
<dbReference type="Pfam" id="PF00239">
    <property type="entry name" value="Resolvase"/>
    <property type="match status" value="1"/>
</dbReference>
<keyword evidence="5" id="KW-1185">Reference proteome</keyword>
<feature type="coiled-coil region" evidence="1">
    <location>
        <begin position="380"/>
        <end position="411"/>
    </location>
</feature>
<evidence type="ECO:0000256" key="1">
    <source>
        <dbReference type="SAM" id="Coils"/>
    </source>
</evidence>
<name>A0A8J7QDA4_9BACT</name>
<dbReference type="Proteomes" id="UP000664417">
    <property type="component" value="Unassembled WGS sequence"/>
</dbReference>
<dbReference type="RefSeq" id="WP_207858761.1">
    <property type="nucleotide sequence ID" value="NZ_JAFREP010000008.1"/>
</dbReference>